<dbReference type="EMBL" id="DVGD01000250">
    <property type="protein sequence ID" value="HIR10272.1"/>
    <property type="molecule type" value="Genomic_DNA"/>
</dbReference>
<comment type="caution">
    <text evidence="2">The sequence shown here is derived from an EMBL/GenBank/DDBJ whole genome shotgun (WGS) entry which is preliminary data.</text>
</comment>
<proteinExistence type="predicted"/>
<dbReference type="Pfam" id="PF03358">
    <property type="entry name" value="FMN_red"/>
    <property type="match status" value="1"/>
</dbReference>
<sequence>MTPQLALLGENPRLRRALEPLALPRLSPEDSLRRKAILFAVAVDDFGADPAFYTLLRRLRAEPDALEGAVVAMVVDGTGELYTKAAAQALTLAATMAGAYLPGRALVEATGSLYNHHIQAANWSLSWEETYFRRVRELAARLAEFTPPRFERPKVLMLHASEQRRSNTLALGRAVLERLAPQCDLREIALLNGAVHDCRGCGYHQCLHFAQNATCFYGGALSEEVFPAIRASDLLLFLCPNYNDALGANLVALINRMTGLVLKESMGEKYVAGVVASGYSGGDVVARQLLGAMCLNRGFMLPPRALLLETAHDPGDAMRAAGIEARLTQFAASLLQSVSIAGKTGWK</sequence>
<dbReference type="AlphaFoldDB" id="A0A9D1D7Q3"/>
<dbReference type="GO" id="GO:0016491">
    <property type="term" value="F:oxidoreductase activity"/>
    <property type="evidence" value="ECO:0007669"/>
    <property type="project" value="InterPro"/>
</dbReference>
<name>A0A9D1D7Q3_9FIRM</name>
<protein>
    <submittedName>
        <fullName evidence="2">NAD(P)H-dependent oxidoreductase</fullName>
    </submittedName>
</protein>
<dbReference type="SUPFAM" id="SSF52218">
    <property type="entry name" value="Flavoproteins"/>
    <property type="match status" value="1"/>
</dbReference>
<gene>
    <name evidence="2" type="ORF">IAA70_07690</name>
</gene>
<accession>A0A9D1D7Q3</accession>
<dbReference type="InterPro" id="IPR005025">
    <property type="entry name" value="FMN_Rdtase-like_dom"/>
</dbReference>
<evidence type="ECO:0000313" key="2">
    <source>
        <dbReference type="EMBL" id="HIR10272.1"/>
    </source>
</evidence>
<feature type="domain" description="NADPH-dependent FMN reductase-like" evidence="1">
    <location>
        <begin position="153"/>
        <end position="312"/>
    </location>
</feature>
<dbReference type="Gene3D" id="3.40.50.360">
    <property type="match status" value="1"/>
</dbReference>
<dbReference type="Proteomes" id="UP000824258">
    <property type="component" value="Unassembled WGS sequence"/>
</dbReference>
<reference evidence="2" key="2">
    <citation type="journal article" date="2021" name="PeerJ">
        <title>Extensive microbial diversity within the chicken gut microbiome revealed by metagenomics and culture.</title>
        <authorList>
            <person name="Gilroy R."/>
            <person name="Ravi A."/>
            <person name="Getino M."/>
            <person name="Pursley I."/>
            <person name="Horton D.L."/>
            <person name="Alikhan N.F."/>
            <person name="Baker D."/>
            <person name="Gharbi K."/>
            <person name="Hall N."/>
            <person name="Watson M."/>
            <person name="Adriaenssens E.M."/>
            <person name="Foster-Nyarko E."/>
            <person name="Jarju S."/>
            <person name="Secka A."/>
            <person name="Antonio M."/>
            <person name="Oren A."/>
            <person name="Chaudhuri R.R."/>
            <person name="La Ragione R."/>
            <person name="Hildebrand F."/>
            <person name="Pallen M.J."/>
        </authorList>
    </citation>
    <scope>NUCLEOTIDE SEQUENCE</scope>
    <source>
        <strain evidence="2">ChiHjej9B8-7071</strain>
    </source>
</reference>
<evidence type="ECO:0000259" key="1">
    <source>
        <dbReference type="Pfam" id="PF03358"/>
    </source>
</evidence>
<evidence type="ECO:0000313" key="3">
    <source>
        <dbReference type="Proteomes" id="UP000824258"/>
    </source>
</evidence>
<reference evidence="2" key="1">
    <citation type="submission" date="2020-10" db="EMBL/GenBank/DDBJ databases">
        <authorList>
            <person name="Gilroy R."/>
        </authorList>
    </citation>
    <scope>NUCLEOTIDE SEQUENCE</scope>
    <source>
        <strain evidence="2">ChiHjej9B8-7071</strain>
    </source>
</reference>
<dbReference type="InterPro" id="IPR029039">
    <property type="entry name" value="Flavoprotein-like_sf"/>
</dbReference>
<organism evidence="2 3">
    <name type="scientific">Candidatus Avoscillospira stercoripullorum</name>
    <dbReference type="NCBI Taxonomy" id="2840709"/>
    <lineage>
        <taxon>Bacteria</taxon>
        <taxon>Bacillati</taxon>
        <taxon>Bacillota</taxon>
        <taxon>Clostridia</taxon>
        <taxon>Eubacteriales</taxon>
        <taxon>Oscillospiraceae</taxon>
        <taxon>Oscillospiraceae incertae sedis</taxon>
        <taxon>Candidatus Avoscillospira</taxon>
    </lineage>
</organism>